<feature type="domain" description="Carrier" evidence="9">
    <location>
        <begin position="2411"/>
        <end position="2488"/>
    </location>
</feature>
<dbReference type="InterPro" id="IPR029063">
    <property type="entry name" value="SAM-dependent_MTases_sf"/>
</dbReference>
<dbReference type="Pfam" id="PF00107">
    <property type="entry name" value="ADH_zinc_N"/>
    <property type="match status" value="1"/>
</dbReference>
<feature type="active site" description="Proton donor; for dehydratase activity" evidence="7">
    <location>
        <position position="1112"/>
    </location>
</feature>
<dbReference type="Gene3D" id="3.30.70.3290">
    <property type="match status" value="1"/>
</dbReference>
<feature type="compositionally biased region" description="Low complexity" evidence="8">
    <location>
        <begin position="447"/>
        <end position="458"/>
    </location>
</feature>
<dbReference type="Proteomes" id="UP000597507">
    <property type="component" value="Unassembled WGS sequence"/>
</dbReference>
<dbReference type="EMBL" id="BMKS01000006">
    <property type="protein sequence ID" value="GGG35584.1"/>
    <property type="molecule type" value="Genomic_DNA"/>
</dbReference>
<dbReference type="GO" id="GO:0004312">
    <property type="term" value="F:fatty acid synthase activity"/>
    <property type="evidence" value="ECO:0007669"/>
    <property type="project" value="TreeGrafter"/>
</dbReference>
<dbReference type="InterPro" id="IPR013149">
    <property type="entry name" value="ADH-like_C"/>
</dbReference>
<keyword evidence="5" id="KW-0511">Multifunctional enzyme</keyword>
<dbReference type="PANTHER" id="PTHR43775">
    <property type="entry name" value="FATTY ACID SYNTHASE"/>
    <property type="match status" value="1"/>
</dbReference>
<dbReference type="Gene3D" id="3.10.129.110">
    <property type="entry name" value="Polyketide synthase dehydratase"/>
    <property type="match status" value="1"/>
</dbReference>
<dbReference type="SMART" id="SM00822">
    <property type="entry name" value="PKS_KR"/>
    <property type="match status" value="1"/>
</dbReference>
<dbReference type="SMART" id="SM00823">
    <property type="entry name" value="PKS_PP"/>
    <property type="match status" value="1"/>
</dbReference>
<dbReference type="Pfam" id="PF00550">
    <property type="entry name" value="PP-binding"/>
    <property type="match status" value="1"/>
</dbReference>
<dbReference type="Gene3D" id="3.40.47.10">
    <property type="match status" value="1"/>
</dbReference>
<dbReference type="Pfam" id="PF08659">
    <property type="entry name" value="KR"/>
    <property type="match status" value="1"/>
</dbReference>
<dbReference type="InterPro" id="IPR016036">
    <property type="entry name" value="Malonyl_transacylase_ACP-bd"/>
</dbReference>
<dbReference type="InterPro" id="IPR020841">
    <property type="entry name" value="PKS_Beta-ketoAc_synthase_dom"/>
</dbReference>
<dbReference type="GO" id="GO:0004315">
    <property type="term" value="F:3-oxoacyl-[acyl-carrier-protein] synthase activity"/>
    <property type="evidence" value="ECO:0007669"/>
    <property type="project" value="InterPro"/>
</dbReference>
<feature type="domain" description="Ketosynthase family 3 (KS3)" evidence="10">
    <location>
        <begin position="9"/>
        <end position="437"/>
    </location>
</feature>
<evidence type="ECO:0000256" key="6">
    <source>
        <dbReference type="ARBA" id="ARBA00023315"/>
    </source>
</evidence>
<evidence type="ECO:0000313" key="13">
    <source>
        <dbReference type="Proteomes" id="UP000597507"/>
    </source>
</evidence>
<evidence type="ECO:0000256" key="7">
    <source>
        <dbReference type="PROSITE-ProRule" id="PRU01363"/>
    </source>
</evidence>
<dbReference type="InterPro" id="IPR020806">
    <property type="entry name" value="PKS_PP-bd"/>
</dbReference>
<organism evidence="12 13">
    <name type="scientific">Caldovatus sediminis</name>
    <dbReference type="NCBI Taxonomy" id="2041189"/>
    <lineage>
        <taxon>Bacteria</taxon>
        <taxon>Pseudomonadati</taxon>
        <taxon>Pseudomonadota</taxon>
        <taxon>Alphaproteobacteria</taxon>
        <taxon>Acetobacterales</taxon>
        <taxon>Roseomonadaceae</taxon>
        <taxon>Caldovatus</taxon>
    </lineage>
</organism>
<keyword evidence="3" id="KW-0808">Transferase</keyword>
<dbReference type="Gene3D" id="3.40.50.150">
    <property type="entry name" value="Vaccinia Virus protein VP39"/>
    <property type="match status" value="1"/>
</dbReference>
<evidence type="ECO:0000259" key="9">
    <source>
        <dbReference type="PROSITE" id="PS50075"/>
    </source>
</evidence>
<gene>
    <name evidence="12" type="ORF">GCM10010964_24330</name>
</gene>
<dbReference type="SUPFAM" id="SSF53335">
    <property type="entry name" value="S-adenosyl-L-methionine-dependent methyltransferases"/>
    <property type="match status" value="1"/>
</dbReference>
<dbReference type="SMART" id="SM00825">
    <property type="entry name" value="PKS_KS"/>
    <property type="match status" value="1"/>
</dbReference>
<keyword evidence="1" id="KW-0596">Phosphopantetheine</keyword>
<dbReference type="InterPro" id="IPR011032">
    <property type="entry name" value="GroES-like_sf"/>
</dbReference>
<dbReference type="InterPro" id="IPR014043">
    <property type="entry name" value="Acyl_transferase_dom"/>
</dbReference>
<dbReference type="InterPro" id="IPR057326">
    <property type="entry name" value="KR_dom"/>
</dbReference>
<feature type="region of interest" description="N-terminal hotdog fold" evidence="7">
    <location>
        <begin position="916"/>
        <end position="1037"/>
    </location>
</feature>
<dbReference type="Pfam" id="PF21089">
    <property type="entry name" value="PKS_DH_N"/>
    <property type="match status" value="1"/>
</dbReference>
<dbReference type="SMART" id="SM00829">
    <property type="entry name" value="PKS_ER"/>
    <property type="match status" value="1"/>
</dbReference>
<dbReference type="PROSITE" id="PS50075">
    <property type="entry name" value="CARRIER"/>
    <property type="match status" value="1"/>
</dbReference>
<proteinExistence type="predicted"/>
<dbReference type="CDD" id="cd05195">
    <property type="entry name" value="enoyl_red"/>
    <property type="match status" value="1"/>
</dbReference>
<dbReference type="GO" id="GO:0031177">
    <property type="term" value="F:phosphopantetheine binding"/>
    <property type="evidence" value="ECO:0007669"/>
    <property type="project" value="InterPro"/>
</dbReference>
<dbReference type="PROSITE" id="PS52019">
    <property type="entry name" value="PKS_MFAS_DH"/>
    <property type="match status" value="1"/>
</dbReference>
<dbReference type="InterPro" id="IPR013154">
    <property type="entry name" value="ADH-like_N"/>
</dbReference>
<dbReference type="InterPro" id="IPR020807">
    <property type="entry name" value="PKS_DH"/>
</dbReference>
<feature type="region of interest" description="C-terminal hotdog fold" evidence="7">
    <location>
        <begin position="1051"/>
        <end position="1196"/>
    </location>
</feature>
<dbReference type="PANTHER" id="PTHR43775:SF37">
    <property type="entry name" value="SI:DKEY-61P9.11"/>
    <property type="match status" value="1"/>
</dbReference>
<sequence>MTAPRRPAAEAIAIVGAACRLPGAPDLDAFWRLLAEGRDAVGTVPPGRFDQARFLHPRRGEPGRSYTFAAGVLDPVGGEDAARMFDAAAFGLSPREAAEMDPQQRVLLEVAAEALEDAGWPAARVAGRRIGVFVGGSSTDYAELRLADIAAADRYQMTGNALSILANRLSNVFDLRGPAQTIDTACSSSLVALHLAARALRDDPRLDAALVGGVSMLLSPYGFMGFSMAGMLSPSGRCRAFDARADGYVRAEGAGVVVLKRLRDALADGDAIRAVLLGTGVNAAGRTVGLSLPNREAQAALLAEVLAESGVAPDRFAYFEAHGTGTQAGDPVEAGALGAAIGRHRRAPLPVGSVKTNIGHLEAASGMAGLLKAMLVLERGAIPPSLHFETPNPDIDFAGLGLRVATAPERLPRRADAVVGVNSFGFGGTNATALLGPAPRPRRARARGAAAPARGEVPAPAPEPPLLLSARSAGALRALAERWEAALAGADAARVAALKRGAARHRDLFAHRLALRGTEARELAAALAAWRDGGRPPAGVEHGVAVRGGLAFVFSGNGAQWAGMAQEALAASAEFRAGVAEADAALSPVLGVSPLAMLEAGVTAEALAGTDIAQPLLFAVQVGIVAALRAHGIAPALCLGHSVGEVAAAWCAGVLDLADAARLIATRSRHQHATRGKGRMAALGGATPEEAAPVLEACGPGLEIAAINGPAALTLAGPEPALERVGREAERRRWSFVPLDLDYAFHSAAMDPVRPRLLADLAALAPRRAAIPFVSTVTGAALPGEQCGAAYWWRNLRAPVRFMDAVRAAAGEGAGLFLEIGPNPVLQSYLRESLRDAAAGECAVLATLSRRDPPAADPFPAIADRAFARGADPRGAPGFAGPAERRALPKTPFERRPVWFPATVESRRLTEATREHPLLGWPEPGAEPAAVWTRTLDTEAEPWLADHRLLGEPVLPAAAMVEMALAAIAARAPEAAALEVAEFQILRALPLEAARAREIRCALDGEGGFTLASRRRLSEEGWTLHARGRLAAAPRLPAMATRAGPDVTPAARTVAGAEVVALAARCGLDYGPAFQAVERVEVEGERARAVLRLPDTAPGDDAGWTLHPVRLDGALQGLVGLLAGLARPDGQALVPVRFGRVVAARGAAPIAGAEIALGRRGTRFLSADLVLRDAEGGAVACVEDLWLQRVRLAPRAADAAEGLFRVALLPAAAAEMPQAPGLEVALAAARAADAARDLGETALLLEGLVASAAHAALAATPPGAPLGATPYQRALLRVLAAEGLAAPAGGDAAAGAWRFDLGPPLPPAVEIWRSVLAEQPLLAQDLAWIARAAERLPAALFGTGDGAPGAADQPPPESAGFERLAEVLAAAVAALAAAWPAERPLRVLELGAGGALTRRALEALGRSGRRVLYTAVGGATPAEAARAATPHPAAAGRVEFAWEGWDPLAAGGGPRGGPADLVLGLGAALRTGGAARDAEPLAAALLRHAAAPGAALLLAEPLAGRVWDFVGGQEPAWWEGSGPGGSALRDAAGWRAALQAAGWQEAAATPLAAAPWPAALLSARAPAAAASAARPALHAAAEPEPLAATVPAVRAPPPAAAPAAAPRAVVLVADAASARLAEALAAALADAGAPPVQRHDLTGAVLPPRALAGATVALLAAPGRRELPAALAATVRWAEAARGSAAAFRLVTQGGAQPEDAAHRPAAAALFALGRVLANEMPELAPRRLDLCPGLAPEEAARRLLPDLLGPTDGEAEVSLTAAARLVPRLLPGAAEGEAAPAGPAILAVREPGQLASLAWEPQADPRPPGPGEVLLRVEAAGLNFRDLMWAQGLLPEEVLLDGFAGPTLGMECAGVVEAAGPGVRLRPGEAVFGFAPAALASRVLTRAEALARRPEGLSPAAAATVPVAFLTAVYALEHCARLRAGERVLVHGGAGGVGLAALQVALAAGARVAATAGTEAKRAFLRAAGAEIALDSRDPGFADALRAHWPDGVDVVLNSLAGEAMERSLGLLRPFGRFVELGKRDYVENRRAALRPLRRNATYFAVDVDALPRARPELAASLLGDIRARLAEGALLPLPHVVRGAEEAEAAFRTLQASAHIGKIVIVPPRAEAAAARRAAAPATAWQPAAEGVWLVVGGIQGFGLEAAKWLAARGVARLALIGRRGPATPGAEAALRTLAALGARASLHACDATDGAALARTLDAIRAGAGAPIRGVVHAAAAFDDGAAIAMDAARFASVLAAKLAVAENLDRLTAGDPLEAFVLFSSATTAFGNPGQANYVAANAALEALARRRRAQGRPAVAVAWGPIADAGVLAADPATAETLRRRLGVAPMPAAEALEAGLGAALRPDAPAVVGLARIAWAQARMALPVLAEPAFAAALRAAGSGEAGGEAAVDLRERLRALPAEEARALLRSLVAEEAARILRLPPEAVPLDAPVAGFGLDSLGGLELRMALERRIGAQVPLAAVTEDLTLAVLAGRIAEVVLEDRDEAALATLMEAHEPGAARAPAEAAE</sequence>
<dbReference type="SMART" id="SM00826">
    <property type="entry name" value="PKS_DH"/>
    <property type="match status" value="1"/>
</dbReference>
<dbReference type="InterPro" id="IPR014030">
    <property type="entry name" value="Ketoacyl_synth_N"/>
</dbReference>
<dbReference type="Pfam" id="PF02801">
    <property type="entry name" value="Ketoacyl-synt_C"/>
    <property type="match status" value="1"/>
</dbReference>
<evidence type="ECO:0000256" key="5">
    <source>
        <dbReference type="ARBA" id="ARBA00023268"/>
    </source>
</evidence>
<evidence type="ECO:0000256" key="1">
    <source>
        <dbReference type="ARBA" id="ARBA00022450"/>
    </source>
</evidence>
<dbReference type="InterPro" id="IPR009081">
    <property type="entry name" value="PP-bd_ACP"/>
</dbReference>
<dbReference type="InterPro" id="IPR042104">
    <property type="entry name" value="PKS_dehydratase_sf"/>
</dbReference>
<evidence type="ECO:0000256" key="2">
    <source>
        <dbReference type="ARBA" id="ARBA00022553"/>
    </source>
</evidence>
<dbReference type="Pfam" id="PF00109">
    <property type="entry name" value="ketoacyl-synt"/>
    <property type="match status" value="1"/>
</dbReference>
<comment type="caution">
    <text evidence="12">The sequence shown here is derived from an EMBL/GenBank/DDBJ whole genome shotgun (WGS) entry which is preliminary data.</text>
</comment>
<dbReference type="SMART" id="SM00827">
    <property type="entry name" value="PKS_AT"/>
    <property type="match status" value="1"/>
</dbReference>
<dbReference type="SUPFAM" id="SSF55048">
    <property type="entry name" value="Probable ACP-binding domain of malonyl-CoA ACP transacylase"/>
    <property type="match status" value="1"/>
</dbReference>
<dbReference type="Pfam" id="PF14765">
    <property type="entry name" value="PS-DH"/>
    <property type="match status" value="1"/>
</dbReference>
<dbReference type="PROSITE" id="PS00012">
    <property type="entry name" value="PHOSPHOPANTETHEINE"/>
    <property type="match status" value="1"/>
</dbReference>
<dbReference type="Gene3D" id="3.90.180.10">
    <property type="entry name" value="Medium-chain alcohol dehydrogenases, catalytic domain"/>
    <property type="match status" value="1"/>
</dbReference>
<dbReference type="InterPro" id="IPR018201">
    <property type="entry name" value="Ketoacyl_synth_AS"/>
</dbReference>
<dbReference type="SUPFAM" id="SSF47336">
    <property type="entry name" value="ACP-like"/>
    <property type="match status" value="1"/>
</dbReference>
<dbReference type="RefSeq" id="WP_188900535.1">
    <property type="nucleotide sequence ID" value="NZ_BMKS01000006.1"/>
</dbReference>
<dbReference type="InterPro" id="IPR020843">
    <property type="entry name" value="ER"/>
</dbReference>
<dbReference type="SUPFAM" id="SSF50129">
    <property type="entry name" value="GroES-like"/>
    <property type="match status" value="1"/>
</dbReference>
<dbReference type="InterPro" id="IPR050091">
    <property type="entry name" value="PKS_NRPS_Biosynth_Enz"/>
</dbReference>
<dbReference type="CDD" id="cd00833">
    <property type="entry name" value="PKS"/>
    <property type="match status" value="1"/>
</dbReference>
<evidence type="ECO:0000256" key="8">
    <source>
        <dbReference type="SAM" id="MobiDB-lite"/>
    </source>
</evidence>
<dbReference type="InterPro" id="IPR016039">
    <property type="entry name" value="Thiolase-like"/>
</dbReference>
<protein>
    <recommendedName>
        <fullName evidence="14">SDR family NAD(P)-dependent oxidoreductase</fullName>
    </recommendedName>
</protein>
<keyword evidence="2" id="KW-0597">Phosphoprotein</keyword>
<evidence type="ECO:0000259" key="10">
    <source>
        <dbReference type="PROSITE" id="PS52004"/>
    </source>
</evidence>
<dbReference type="InterPro" id="IPR006162">
    <property type="entry name" value="Ppantetheine_attach_site"/>
</dbReference>
<dbReference type="InterPro" id="IPR049551">
    <property type="entry name" value="PKS_DH_C"/>
</dbReference>
<keyword evidence="13" id="KW-1185">Reference proteome</keyword>
<dbReference type="SUPFAM" id="SSF52151">
    <property type="entry name" value="FabD/lysophospholipase-like"/>
    <property type="match status" value="1"/>
</dbReference>
<keyword evidence="4" id="KW-0521">NADP</keyword>
<accession>A0A8J2ZC99</accession>
<name>A0A8J2ZC99_9PROT</name>
<dbReference type="PROSITE" id="PS52004">
    <property type="entry name" value="KS3_2"/>
    <property type="match status" value="1"/>
</dbReference>
<dbReference type="GO" id="GO:0016491">
    <property type="term" value="F:oxidoreductase activity"/>
    <property type="evidence" value="ECO:0007669"/>
    <property type="project" value="InterPro"/>
</dbReference>
<evidence type="ECO:0000256" key="4">
    <source>
        <dbReference type="ARBA" id="ARBA00022857"/>
    </source>
</evidence>
<dbReference type="Pfam" id="PF00698">
    <property type="entry name" value="Acyl_transf_1"/>
    <property type="match status" value="1"/>
</dbReference>
<dbReference type="InterPro" id="IPR014031">
    <property type="entry name" value="Ketoacyl_synth_C"/>
</dbReference>
<dbReference type="InterPro" id="IPR032821">
    <property type="entry name" value="PKS_assoc"/>
</dbReference>
<dbReference type="InterPro" id="IPR049900">
    <property type="entry name" value="PKS_mFAS_DH"/>
</dbReference>
<feature type="region of interest" description="Disordered" evidence="8">
    <location>
        <begin position="435"/>
        <end position="463"/>
    </location>
</feature>
<feature type="active site" description="Proton acceptor; for dehydratase activity" evidence="7">
    <location>
        <position position="947"/>
    </location>
</feature>
<dbReference type="Pfam" id="PF16197">
    <property type="entry name" value="KAsynt_C_assoc"/>
    <property type="match status" value="1"/>
</dbReference>
<evidence type="ECO:0000259" key="11">
    <source>
        <dbReference type="PROSITE" id="PS52019"/>
    </source>
</evidence>
<dbReference type="Gene3D" id="3.40.366.10">
    <property type="entry name" value="Malonyl-Coenzyme A Acyl Carrier Protein, domain 2"/>
    <property type="match status" value="1"/>
</dbReference>
<dbReference type="Gene3D" id="3.40.50.720">
    <property type="entry name" value="NAD(P)-binding Rossmann-like Domain"/>
    <property type="match status" value="3"/>
</dbReference>
<dbReference type="GO" id="GO:0006633">
    <property type="term" value="P:fatty acid biosynthetic process"/>
    <property type="evidence" value="ECO:0007669"/>
    <property type="project" value="InterPro"/>
</dbReference>
<dbReference type="InterPro" id="IPR049552">
    <property type="entry name" value="PKS_DH_N"/>
</dbReference>
<dbReference type="InterPro" id="IPR001227">
    <property type="entry name" value="Ac_transferase_dom_sf"/>
</dbReference>
<dbReference type="PROSITE" id="PS00606">
    <property type="entry name" value="KS3_1"/>
    <property type="match status" value="1"/>
</dbReference>
<dbReference type="InterPro" id="IPR016035">
    <property type="entry name" value="Acyl_Trfase/lysoPLipase"/>
</dbReference>
<evidence type="ECO:0000313" key="12">
    <source>
        <dbReference type="EMBL" id="GGG35584.1"/>
    </source>
</evidence>
<dbReference type="Pfam" id="PF08240">
    <property type="entry name" value="ADH_N"/>
    <property type="match status" value="1"/>
</dbReference>
<reference evidence="12 13" key="1">
    <citation type="journal article" date="2014" name="Int. J. Syst. Evol. Microbiol.">
        <title>Complete genome sequence of Corynebacterium casei LMG S-19264T (=DSM 44701T), isolated from a smear-ripened cheese.</title>
        <authorList>
            <consortium name="US DOE Joint Genome Institute (JGI-PGF)"/>
            <person name="Walter F."/>
            <person name="Albersmeier A."/>
            <person name="Kalinowski J."/>
            <person name="Ruckert C."/>
        </authorList>
    </citation>
    <scope>NUCLEOTIDE SEQUENCE [LARGE SCALE GENOMIC DNA]</scope>
    <source>
        <strain evidence="12 13">CGMCC 1.16330</strain>
    </source>
</reference>
<dbReference type="InterPro" id="IPR036291">
    <property type="entry name" value="NAD(P)-bd_dom_sf"/>
</dbReference>
<evidence type="ECO:0008006" key="14">
    <source>
        <dbReference type="Google" id="ProtNLM"/>
    </source>
</evidence>
<dbReference type="InterPro" id="IPR036736">
    <property type="entry name" value="ACP-like_sf"/>
</dbReference>
<dbReference type="SUPFAM" id="SSF53901">
    <property type="entry name" value="Thiolase-like"/>
    <property type="match status" value="1"/>
</dbReference>
<feature type="domain" description="PKS/mFAS DH" evidence="11">
    <location>
        <begin position="916"/>
        <end position="1196"/>
    </location>
</feature>
<evidence type="ECO:0000256" key="3">
    <source>
        <dbReference type="ARBA" id="ARBA00022679"/>
    </source>
</evidence>
<dbReference type="SUPFAM" id="SSF51735">
    <property type="entry name" value="NAD(P)-binding Rossmann-fold domains"/>
    <property type="match status" value="3"/>
</dbReference>
<dbReference type="Gene3D" id="1.10.1200.10">
    <property type="entry name" value="ACP-like"/>
    <property type="match status" value="1"/>
</dbReference>
<keyword evidence="6" id="KW-0012">Acyltransferase</keyword>
<dbReference type="InterPro" id="IPR013968">
    <property type="entry name" value="PKS_KR"/>
</dbReference>